<feature type="region of interest" description="Disordered" evidence="8">
    <location>
        <begin position="165"/>
        <end position="198"/>
    </location>
</feature>
<dbReference type="GO" id="GO:0005261">
    <property type="term" value="F:monoatomic cation channel activity"/>
    <property type="evidence" value="ECO:0007669"/>
    <property type="project" value="TreeGrafter"/>
</dbReference>
<dbReference type="InterPro" id="IPR057366">
    <property type="entry name" value="TRPM-like"/>
</dbReference>
<evidence type="ECO:0000256" key="5">
    <source>
        <dbReference type="ARBA" id="ARBA00023065"/>
    </source>
</evidence>
<evidence type="ECO:0000256" key="8">
    <source>
        <dbReference type="SAM" id="MobiDB-lite"/>
    </source>
</evidence>
<evidence type="ECO:0008006" key="13">
    <source>
        <dbReference type="Google" id="ProtNLM"/>
    </source>
</evidence>
<comment type="caution">
    <text evidence="11">The sequence shown here is derived from an EMBL/GenBank/DDBJ whole genome shotgun (WGS) entry which is preliminary data.</text>
</comment>
<accession>A0A430QCD4</accession>
<evidence type="ECO:0000256" key="2">
    <source>
        <dbReference type="ARBA" id="ARBA00022448"/>
    </source>
</evidence>
<dbReference type="InterPro" id="IPR050927">
    <property type="entry name" value="TRPM"/>
</dbReference>
<dbReference type="InterPro" id="IPR041491">
    <property type="entry name" value="TRPM_SLOG"/>
</dbReference>
<feature type="compositionally biased region" description="Basic residues" evidence="8">
    <location>
        <begin position="187"/>
        <end position="196"/>
    </location>
</feature>
<dbReference type="Pfam" id="PF25508">
    <property type="entry name" value="TRPM2"/>
    <property type="match status" value="2"/>
</dbReference>
<dbReference type="GO" id="GO:0030001">
    <property type="term" value="P:metal ion transport"/>
    <property type="evidence" value="ECO:0007669"/>
    <property type="project" value="TreeGrafter"/>
</dbReference>
<feature type="non-terminal residue" evidence="11">
    <location>
        <position position="1147"/>
    </location>
</feature>
<keyword evidence="5" id="KW-0406">Ion transport</keyword>
<evidence type="ECO:0000259" key="9">
    <source>
        <dbReference type="Pfam" id="PF18139"/>
    </source>
</evidence>
<feature type="region of interest" description="Disordered" evidence="8">
    <location>
        <begin position="611"/>
        <end position="707"/>
    </location>
</feature>
<evidence type="ECO:0000256" key="4">
    <source>
        <dbReference type="ARBA" id="ARBA00022989"/>
    </source>
</evidence>
<feature type="compositionally biased region" description="Polar residues" evidence="8">
    <location>
        <begin position="696"/>
        <end position="707"/>
    </location>
</feature>
<feature type="compositionally biased region" description="Basic and acidic residues" evidence="8">
    <location>
        <begin position="684"/>
        <end position="693"/>
    </location>
</feature>
<feature type="compositionally biased region" description="Low complexity" evidence="8">
    <location>
        <begin position="653"/>
        <end position="662"/>
    </location>
</feature>
<protein>
    <recommendedName>
        <fullName evidence="13">TRPM SLOG domain-containing protein</fullName>
    </recommendedName>
</protein>
<keyword evidence="3" id="KW-0812">Transmembrane</keyword>
<feature type="compositionally biased region" description="Polar residues" evidence="8">
    <location>
        <begin position="611"/>
        <end position="621"/>
    </location>
</feature>
<feature type="compositionally biased region" description="Polar residues" evidence="8">
    <location>
        <begin position="165"/>
        <end position="186"/>
    </location>
</feature>
<dbReference type="PANTHER" id="PTHR13800">
    <property type="entry name" value="TRANSIENT RECEPTOR POTENTIAL CATION CHANNEL, SUBFAMILY M, MEMBER 6"/>
    <property type="match status" value="1"/>
</dbReference>
<feature type="domain" description="TRPM-like" evidence="10">
    <location>
        <begin position="924"/>
        <end position="1033"/>
    </location>
</feature>
<dbReference type="EMBL" id="QMKO01001994">
    <property type="protein sequence ID" value="RTG85333.1"/>
    <property type="molecule type" value="Genomic_DNA"/>
</dbReference>
<keyword evidence="6" id="KW-0472">Membrane</keyword>
<dbReference type="STRING" id="6184.A0A430QCD4"/>
<feature type="domain" description="TRPM-like" evidence="10">
    <location>
        <begin position="441"/>
        <end position="555"/>
    </location>
</feature>
<dbReference type="Pfam" id="PF18139">
    <property type="entry name" value="LSDAT_euk"/>
    <property type="match status" value="2"/>
</dbReference>
<evidence type="ECO:0000259" key="10">
    <source>
        <dbReference type="Pfam" id="PF25508"/>
    </source>
</evidence>
<evidence type="ECO:0000256" key="6">
    <source>
        <dbReference type="ARBA" id="ARBA00023136"/>
    </source>
</evidence>
<proteinExistence type="predicted"/>
<dbReference type="GO" id="GO:0005886">
    <property type="term" value="C:plasma membrane"/>
    <property type="evidence" value="ECO:0007669"/>
    <property type="project" value="TreeGrafter"/>
</dbReference>
<keyword evidence="12" id="KW-1185">Reference proteome</keyword>
<evidence type="ECO:0000313" key="11">
    <source>
        <dbReference type="EMBL" id="RTG85333.1"/>
    </source>
</evidence>
<feature type="domain" description="TRPM SLOG" evidence="9">
    <location>
        <begin position="281"/>
        <end position="368"/>
    </location>
</feature>
<sequence length="1147" mass="131527">MNQKSTTFQKSTLRKKTIHKQNIEIEKTDEYNFIHSYGEIHFPGCEEPVKYVRTDQRNTQDQWKRILTEKWNLKPPTLIISILSSHAELTKRFKNTLKKGLWKAAEGSGCWIITDGFDHGMTKVAGEAVRDYTEAYGNDHMIMVGVAHTERVTYQELFDLANHNPSSRSTCEGSGSAKTSSQSTLSKNKKLRKKEQKFKGTEESLLPIITVTPRPSATLPSLADGLIGQTIRRQSHLYTRSQIEKNTGVKDLFQKNELNENQSVDKEINILQNISQDELNSTSQTTARVPICGIVGGGNTATLDQIYASVTLNRCPMVLVRGTGGVADILSNVLDFMSFRNTLEETFTDQEIDYKIASIIQEVYDDARSNKRGRTLKKSDKSTKYTEKSTNVTINLPTDNSGKPSTNRTEQNTNTMINIKEYESQVYRIKELADDYAHLFSKGDLNEFMFNVILNEQTDFVRLILENGFNLDDFLTVHTLERLYTECLKKTDYKSRLLQQLWKSSRIYKMDWVMLRDIGRIIKNLLGDFYHPFYLSKRFQHSVVEHGYCESSDEEATNDNLYDEYEKQPGKTITSTSTLKAVEPMPISFNIDEKSDAEKSDDHNIDHEENIVQSEQISQFHKQSKRSQKNDQSKRNFNQQHTNKKIEDTEDVTSYTSSNNSSETKLIKSSQHRTKSRRSVSAGTRRDINDAKSNRSKQSVMNNNNQISSLMNRRQYIVKPIVGTNNIRNYYQNDYYSYSDSYENDHNGIMNDTTMGKKRLITTLQHANETDNYIPKAQEDSFPDRSFSIINEKSRLNNSNGLISSDQENAAVNIIVQSHSSIHSSKTEVSVITDPNIIDDQPSDHLHYQQQHQNVTRSHDQSISSICQTTTLSKQTSSNRNNKFPVQRVAHSILHPLTDPEKARLRLREIERQTSERKREKERKRRHRIAQEKFTIMERLTGQAKAERLEELKPSKLANFRHTSTVKFDRPARELMMMCILLGRFEMAEIFWNQEKEPIAAALVLSILIAELGQKSDDVANKEEYEENARKLEFYGNTSVIRLAARGKCIRFMANPCCQDLLSGVWSGRLSPKNTWIQLVPAIIMGISIPFIIPQFIKYSTSIESGNSPIGQTKIDQDENKSRSEVEKLVKLQRQSIHLDKPITLGT</sequence>
<reference evidence="11 12" key="1">
    <citation type="journal article" date="2019" name="PLoS Pathog.">
        <title>Genome sequence of the bovine parasite Schistosoma bovis Tanzania.</title>
        <authorList>
            <person name="Oey H."/>
            <person name="Zakrzewski M."/>
            <person name="Gobert G."/>
            <person name="Gravermann K."/>
            <person name="Stoye J."/>
            <person name="Jones M."/>
            <person name="Mcmanus D."/>
            <person name="Krause L."/>
        </authorList>
    </citation>
    <scope>NUCLEOTIDE SEQUENCE [LARGE SCALE GENOMIC DNA]</scope>
    <source>
        <strain evidence="11 12">TAN1997</strain>
    </source>
</reference>
<keyword evidence="4" id="KW-1133">Transmembrane helix</keyword>
<feature type="domain" description="TRPM SLOG" evidence="9">
    <location>
        <begin position="50"/>
        <end position="149"/>
    </location>
</feature>
<keyword evidence="7" id="KW-0407">Ion channel</keyword>
<dbReference type="PANTHER" id="PTHR13800:SF12">
    <property type="entry name" value="TRANSIENT RECEPTOR POTENTIAL CATION CHANNEL SUBFAMILY M MEMBER-LIKE 2"/>
    <property type="match status" value="1"/>
</dbReference>
<evidence type="ECO:0000256" key="1">
    <source>
        <dbReference type="ARBA" id="ARBA00004141"/>
    </source>
</evidence>
<organism evidence="11 12">
    <name type="scientific">Schistosoma bovis</name>
    <name type="common">Blood fluke</name>
    <dbReference type="NCBI Taxonomy" id="6184"/>
    <lineage>
        <taxon>Eukaryota</taxon>
        <taxon>Metazoa</taxon>
        <taxon>Spiralia</taxon>
        <taxon>Lophotrochozoa</taxon>
        <taxon>Platyhelminthes</taxon>
        <taxon>Trematoda</taxon>
        <taxon>Digenea</taxon>
        <taxon>Strigeidida</taxon>
        <taxon>Schistosomatoidea</taxon>
        <taxon>Schistosomatidae</taxon>
        <taxon>Schistosoma</taxon>
    </lineage>
</organism>
<evidence type="ECO:0000313" key="12">
    <source>
        <dbReference type="Proteomes" id="UP000290809"/>
    </source>
</evidence>
<evidence type="ECO:0000256" key="3">
    <source>
        <dbReference type="ARBA" id="ARBA00022692"/>
    </source>
</evidence>
<evidence type="ECO:0000256" key="7">
    <source>
        <dbReference type="ARBA" id="ARBA00023303"/>
    </source>
</evidence>
<comment type="subcellular location">
    <subcellularLocation>
        <location evidence="1">Membrane</location>
        <topology evidence="1">Multi-pass membrane protein</topology>
    </subcellularLocation>
</comment>
<dbReference type="Proteomes" id="UP000290809">
    <property type="component" value="Unassembled WGS sequence"/>
</dbReference>
<dbReference type="AlphaFoldDB" id="A0A430QCD4"/>
<keyword evidence="2" id="KW-0813">Transport</keyword>
<name>A0A430QCD4_SCHBO</name>
<gene>
    <name evidence="11" type="ORF">DC041_0002606</name>
</gene>